<feature type="coiled-coil region" evidence="4">
    <location>
        <begin position="649"/>
        <end position="693"/>
    </location>
</feature>
<evidence type="ECO:0000313" key="5">
    <source>
        <dbReference type="EMBL" id="SDA38239.1"/>
    </source>
</evidence>
<keyword evidence="5" id="KW-0540">Nuclease</keyword>
<comment type="subunit">
    <text evidence="2">Heterodimer of SbcC and SbcD.</text>
</comment>
<dbReference type="PANTHER" id="PTHR32114">
    <property type="entry name" value="ABC TRANSPORTER ABCH.3"/>
    <property type="match status" value="1"/>
</dbReference>
<dbReference type="GO" id="GO:0016887">
    <property type="term" value="F:ATP hydrolysis activity"/>
    <property type="evidence" value="ECO:0007669"/>
    <property type="project" value="InterPro"/>
</dbReference>
<dbReference type="GO" id="GO:0006302">
    <property type="term" value="P:double-strand break repair"/>
    <property type="evidence" value="ECO:0007669"/>
    <property type="project" value="InterPro"/>
</dbReference>
<feature type="coiled-coil region" evidence="4">
    <location>
        <begin position="191"/>
        <end position="367"/>
    </location>
</feature>
<comment type="similarity">
    <text evidence="1">Belongs to the SMC family. SbcC subfamily.</text>
</comment>
<keyword evidence="5" id="KW-0269">Exonuclease</keyword>
<proteinExistence type="inferred from homology"/>
<evidence type="ECO:0000256" key="3">
    <source>
        <dbReference type="ARBA" id="ARBA00013368"/>
    </source>
</evidence>
<dbReference type="Pfam" id="PF13555">
    <property type="entry name" value="AAA_29"/>
    <property type="match status" value="1"/>
</dbReference>
<reference evidence="5 6" key="1">
    <citation type="submission" date="2016-10" db="EMBL/GenBank/DDBJ databases">
        <authorList>
            <person name="de Groot N.N."/>
        </authorList>
    </citation>
    <scope>NUCLEOTIDE SEQUENCE [LARGE SCALE GENOMIC DNA]</scope>
    <source>
        <strain evidence="5 6">DSM 15230</strain>
    </source>
</reference>
<accession>A0A1G5UXA0</accession>
<dbReference type="Proteomes" id="UP000199689">
    <property type="component" value="Unassembled WGS sequence"/>
</dbReference>
<evidence type="ECO:0000256" key="2">
    <source>
        <dbReference type="ARBA" id="ARBA00011322"/>
    </source>
</evidence>
<sequence length="880" mass="99023">MKPVKLTMSAFGPYAHKQVLDFTCLGNHTLFLICGPTGAGKSTILDAMCYALYGRTSGDVRTGENMRSSYAGLEEETFVEFDFALGGKYYRVHRSPAQLARRKRGPSDKPVEKAGKAVFSEIDDKGNVVRQIASKGVEQRVEELIGIGVEQFRQIILLPQGDFRRLLLADSTERQDIMQELFGTMRYGLIENRLREEVSQLKGQAEQAHSQVQTLLASRHAENREQLQLMMDEAGKKIKQLEEEQKKKERENEEFIRHYNEASRLAESFSRLEQAVKRAQELNKQEGEMVQKRADLKKIDAAIALNGDREALVTLYMNRKTKENDLARAEKEQKEARDGWENAEKQFEQLERERPQQQARINRLAALEALKPDVDSFISASQSYEKVSGQLTNLEKTLKERTDTQEEVEKTAVTARKVEHALTESFIRGQASFLAEGLQDGMPCPVCGSLHHPEPAISAENQVTREDVDKARTAAEQAEKTAGDGRKHLQEFKEKEYMPLRDKANKAKNLLEELGRKVDKAYRTPGVLNLEIGKLSKAITDFDNRSRTADAARQEQKIQLEKQNTTVLEIRKNLESLSRDYQQGLQTFTEKVTAQGFQSLEEQKRYHDRIGEKDSLTQELESYGADRKMQAETENKEKTFIGGRSKPDMEQWNSRNRKITEEIKALASQKGTLEEQEKAQKEAAAQIDALTASGAELDRTYRVVGGLYDVIRGQETGINLERFVLGALLDDVTRKANIRLSVMSGGRYQLQRALGERADARKKAGLDLEVMDSYTGKARPASTLSGGETFLASLSLALGLADVVQEYAGGVRLDSMFIDEGFGSLDQETLDLALKTLAGLQGQNRLIGIISHVSELEERITTRLRVDRTKKGSVAVFEVE</sequence>
<keyword evidence="4" id="KW-0175">Coiled coil</keyword>
<dbReference type="GeneID" id="87755268"/>
<evidence type="ECO:0000256" key="1">
    <source>
        <dbReference type="ARBA" id="ARBA00006930"/>
    </source>
</evidence>
<feature type="coiled-coil region" evidence="4">
    <location>
        <begin position="461"/>
        <end position="524"/>
    </location>
</feature>
<evidence type="ECO:0000313" key="6">
    <source>
        <dbReference type="Proteomes" id="UP000199689"/>
    </source>
</evidence>
<dbReference type="GO" id="GO:0004527">
    <property type="term" value="F:exonuclease activity"/>
    <property type="evidence" value="ECO:0007669"/>
    <property type="project" value="UniProtKB-KW"/>
</dbReference>
<dbReference type="STRING" id="209880.SAMN02910343_00218"/>
<dbReference type="SUPFAM" id="SSF52540">
    <property type="entry name" value="P-loop containing nucleoside triphosphate hydrolases"/>
    <property type="match status" value="2"/>
</dbReference>
<dbReference type="EMBL" id="FMXA01000003">
    <property type="protein sequence ID" value="SDA38239.1"/>
    <property type="molecule type" value="Genomic_DNA"/>
</dbReference>
<organism evidence="5 6">
    <name type="scientific">Allisonella histaminiformans</name>
    <dbReference type="NCBI Taxonomy" id="209880"/>
    <lineage>
        <taxon>Bacteria</taxon>
        <taxon>Bacillati</taxon>
        <taxon>Bacillota</taxon>
        <taxon>Negativicutes</taxon>
        <taxon>Veillonellales</taxon>
        <taxon>Veillonellaceae</taxon>
        <taxon>Allisonella</taxon>
    </lineage>
</organism>
<keyword evidence="5" id="KW-0378">Hydrolase</keyword>
<gene>
    <name evidence="5" type="ORF">SAMN02910343_00218</name>
</gene>
<dbReference type="Pfam" id="PF13558">
    <property type="entry name" value="SbcC_Walker_B"/>
    <property type="match status" value="1"/>
</dbReference>
<dbReference type="RefSeq" id="WP_091362916.1">
    <property type="nucleotide sequence ID" value="NZ_FMXA01000003.1"/>
</dbReference>
<dbReference type="InterPro" id="IPR027417">
    <property type="entry name" value="P-loop_NTPase"/>
</dbReference>
<name>A0A1G5UXA0_9FIRM</name>
<keyword evidence="6" id="KW-1185">Reference proteome</keyword>
<evidence type="ECO:0000256" key="4">
    <source>
        <dbReference type="SAM" id="Coils"/>
    </source>
</evidence>
<dbReference type="AlphaFoldDB" id="A0A1G5UXA0"/>
<dbReference type="OrthoDB" id="9795626at2"/>
<dbReference type="PANTHER" id="PTHR32114:SF2">
    <property type="entry name" value="ABC TRANSPORTER ABCH.3"/>
    <property type="match status" value="1"/>
</dbReference>
<protein>
    <recommendedName>
        <fullName evidence="3">Nuclease SbcCD subunit C</fullName>
    </recommendedName>
</protein>
<dbReference type="Gene3D" id="3.40.50.300">
    <property type="entry name" value="P-loop containing nucleotide triphosphate hydrolases"/>
    <property type="match status" value="2"/>
</dbReference>